<gene>
    <name evidence="1" type="ORF">PACLA_8A033804</name>
</gene>
<comment type="caution">
    <text evidence="1">The sequence shown here is derived from an EMBL/GenBank/DDBJ whole genome shotgun (WGS) entry which is preliminary data.</text>
</comment>
<dbReference type="Gene3D" id="2.10.90.10">
    <property type="entry name" value="Cystine-knot cytokines"/>
    <property type="match status" value="1"/>
</dbReference>
<protein>
    <submittedName>
        <fullName evidence="1">Uncharacterized protein</fullName>
    </submittedName>
</protein>
<organism evidence="1 2">
    <name type="scientific">Paramuricea clavata</name>
    <name type="common">Red gorgonian</name>
    <name type="synonym">Violescent sea-whip</name>
    <dbReference type="NCBI Taxonomy" id="317549"/>
    <lineage>
        <taxon>Eukaryota</taxon>
        <taxon>Metazoa</taxon>
        <taxon>Cnidaria</taxon>
        <taxon>Anthozoa</taxon>
        <taxon>Octocorallia</taxon>
        <taxon>Malacalcyonacea</taxon>
        <taxon>Plexauridae</taxon>
        <taxon>Paramuricea</taxon>
    </lineage>
</organism>
<dbReference type="AlphaFoldDB" id="A0A7D9I876"/>
<dbReference type="Proteomes" id="UP001152795">
    <property type="component" value="Unassembled WGS sequence"/>
</dbReference>
<dbReference type="EMBL" id="CACRXK020004801">
    <property type="protein sequence ID" value="CAB4004073.1"/>
    <property type="molecule type" value="Genomic_DNA"/>
</dbReference>
<evidence type="ECO:0000313" key="1">
    <source>
        <dbReference type="EMBL" id="CAB4004073.1"/>
    </source>
</evidence>
<reference evidence="1" key="1">
    <citation type="submission" date="2020-04" db="EMBL/GenBank/DDBJ databases">
        <authorList>
            <person name="Alioto T."/>
            <person name="Alioto T."/>
            <person name="Gomez Garrido J."/>
        </authorList>
    </citation>
    <scope>NUCLEOTIDE SEQUENCE</scope>
    <source>
        <strain evidence="1">A484AB</strain>
    </source>
</reference>
<feature type="non-terminal residue" evidence="1">
    <location>
        <position position="162"/>
    </location>
</feature>
<proteinExistence type="predicted"/>
<sequence>PEREVVSIYGDDFSTPTFRPPYFIEVYRCVKVEVGECRSSCKGYPVPKKTEEIQIVVPDIRNKDLDPSNKKKLYKYVVYNHTSCKCGHSNYGKTKLYKTITNNIVSEASFRASYSSNPVNLVRVCDVCKSPQRRYILTRGHAKVPPQSKYLAYQHCLPGCVA</sequence>
<dbReference type="InterPro" id="IPR029034">
    <property type="entry name" value="Cystine-knot_cytokine"/>
</dbReference>
<evidence type="ECO:0000313" key="2">
    <source>
        <dbReference type="Proteomes" id="UP001152795"/>
    </source>
</evidence>
<accession>A0A7D9I876</accession>
<name>A0A7D9I876_PARCT</name>
<feature type="non-terminal residue" evidence="1">
    <location>
        <position position="1"/>
    </location>
</feature>
<keyword evidence="2" id="KW-1185">Reference proteome</keyword>